<dbReference type="GO" id="GO:0016491">
    <property type="term" value="F:oxidoreductase activity"/>
    <property type="evidence" value="ECO:0007669"/>
    <property type="project" value="UniProtKB-KW"/>
</dbReference>
<dbReference type="Proteomes" id="UP000295680">
    <property type="component" value="Unassembled WGS sequence"/>
</dbReference>
<evidence type="ECO:0000259" key="2">
    <source>
        <dbReference type="Pfam" id="PF03807"/>
    </source>
</evidence>
<organism evidence="3 4">
    <name type="scientific">Actinocrispum wychmicini</name>
    <dbReference type="NCBI Taxonomy" id="1213861"/>
    <lineage>
        <taxon>Bacteria</taxon>
        <taxon>Bacillati</taxon>
        <taxon>Actinomycetota</taxon>
        <taxon>Actinomycetes</taxon>
        <taxon>Pseudonocardiales</taxon>
        <taxon>Pseudonocardiaceae</taxon>
        <taxon>Actinocrispum</taxon>
    </lineage>
</organism>
<keyword evidence="4" id="KW-1185">Reference proteome</keyword>
<dbReference type="InterPro" id="IPR051267">
    <property type="entry name" value="STEAP_metalloreductase"/>
</dbReference>
<protein>
    <recommendedName>
        <fullName evidence="2">Pyrroline-5-carboxylate reductase catalytic N-terminal domain-containing protein</fullName>
    </recommendedName>
</protein>
<dbReference type="EMBL" id="SLWS01000005">
    <property type="protein sequence ID" value="TCO58706.1"/>
    <property type="molecule type" value="Genomic_DNA"/>
</dbReference>
<keyword evidence="1" id="KW-0560">Oxidoreductase</keyword>
<dbReference type="PANTHER" id="PTHR14239">
    <property type="entry name" value="DUDULIN-RELATED"/>
    <property type="match status" value="1"/>
</dbReference>
<dbReference type="Pfam" id="PF03807">
    <property type="entry name" value="F420_oxidored"/>
    <property type="match status" value="1"/>
</dbReference>
<evidence type="ECO:0000256" key="1">
    <source>
        <dbReference type="ARBA" id="ARBA00023002"/>
    </source>
</evidence>
<dbReference type="SUPFAM" id="SSF51735">
    <property type="entry name" value="NAD(P)-binding Rossmann-fold domains"/>
    <property type="match status" value="1"/>
</dbReference>
<proteinExistence type="predicted"/>
<comment type="caution">
    <text evidence="3">The sequence shown here is derived from an EMBL/GenBank/DDBJ whole genome shotgun (WGS) entry which is preliminary data.</text>
</comment>
<evidence type="ECO:0000313" key="3">
    <source>
        <dbReference type="EMBL" id="TCO58706.1"/>
    </source>
</evidence>
<reference evidence="3 4" key="1">
    <citation type="submission" date="2019-03" db="EMBL/GenBank/DDBJ databases">
        <title>Genomic Encyclopedia of Type Strains, Phase IV (KMG-IV): sequencing the most valuable type-strain genomes for metagenomic binning, comparative biology and taxonomic classification.</title>
        <authorList>
            <person name="Goeker M."/>
        </authorList>
    </citation>
    <scope>NUCLEOTIDE SEQUENCE [LARGE SCALE GENOMIC DNA]</scope>
    <source>
        <strain evidence="3 4">DSM 45934</strain>
    </source>
</reference>
<dbReference type="AlphaFoldDB" id="A0A4R2JNJ1"/>
<accession>A0A4R2JNJ1</accession>
<feature type="domain" description="Pyrroline-5-carboxylate reductase catalytic N-terminal" evidence="2">
    <location>
        <begin position="13"/>
        <end position="99"/>
    </location>
</feature>
<dbReference type="InterPro" id="IPR028939">
    <property type="entry name" value="P5C_Rdtase_cat_N"/>
</dbReference>
<gene>
    <name evidence="3" type="ORF">EV192_105778</name>
</gene>
<evidence type="ECO:0000313" key="4">
    <source>
        <dbReference type="Proteomes" id="UP000295680"/>
    </source>
</evidence>
<sequence length="207" mass="21192">MVSIEPPNFADMRIGILGAGNMAAALGTHWVRAGHEVMVSGRDPGRARETAERIGGQAGDWAQAAQFGEVVLLAVLADGVPDVLAATELAGKVVIDCTNAVVQGRWTLATPAMAESVAAKSGARVVKAFNLCPDELWRQTPPPVAVPLCGDDPEAMDIVRGLVVDVGCVAVDGGGLERAALFEATAAVVIGLAVQGVEPRGILPVVG</sequence>
<dbReference type="InterPro" id="IPR036291">
    <property type="entry name" value="NAD(P)-bd_dom_sf"/>
</dbReference>
<dbReference type="Gene3D" id="3.40.50.720">
    <property type="entry name" value="NAD(P)-binding Rossmann-like Domain"/>
    <property type="match status" value="1"/>
</dbReference>
<dbReference type="PANTHER" id="PTHR14239:SF10">
    <property type="entry name" value="REDUCTASE"/>
    <property type="match status" value="1"/>
</dbReference>
<name>A0A4R2JNJ1_9PSEU</name>